<dbReference type="PROSITE" id="PS51649">
    <property type="entry name" value="NPH3"/>
    <property type="match status" value="1"/>
</dbReference>
<dbReference type="InterPro" id="IPR011333">
    <property type="entry name" value="SKP1/BTB/POZ_sf"/>
</dbReference>
<dbReference type="SMART" id="SM00225">
    <property type="entry name" value="BTB"/>
    <property type="match status" value="1"/>
</dbReference>
<dbReference type="UniPathway" id="UPA00143"/>
<sequence length="583" mass="62832">MAVSSSSSSLPSATERTGQWVPSDQDIPTDIIIHVGDVSFPLHKFMLVAKSGYIRRKIMDSDRTNVARIDLSEVPGGVEAFEKAAKFCYGVNFEISVYNVVALRCAAEYLEMTEKYCEGNLEGRTEEFLAQAALKTLPGAVIVLRSCEELLPMAGEIQIAKRCFDAISLKACNEANFPTRCPPEWWAAELAALSPSSLQKILSAMRSRGASTKTLAAAVAAYAERNLPDLLALPSAAAPGTLPVPATAANHRPRQRALLESFAALLPTVVPDDALPVGFLCCLLRAAIFLTASAACRQELERRISVALDQAIVADLLVVALDYSGERIVDLDSVRRIVARFLQREMGGGGEDNYGGGAVCCSAALQKVARTVDAFVGETATDKDLTVHKFAGIAGVLPKSARRFDDDLYRAVDIYLKAHTGLHEIEKEKACSVMDPLKLSHEARLHAARNNRLPLQIILHALYFDQLKLRSGAAAKDAVAPPNSAAAARAGAMADASLMRENEALRSELTRMQLCLSELQGGSGLKGRPKRPTFLSSFSKTLGKLNPFRHGSMDASSIDNGGVGVLGEALTKPKPRRRRFSIS</sequence>
<organism evidence="8 9">
    <name type="scientific">Phoenix dactylifera</name>
    <name type="common">Date palm</name>
    <dbReference type="NCBI Taxonomy" id="42345"/>
    <lineage>
        <taxon>Eukaryota</taxon>
        <taxon>Viridiplantae</taxon>
        <taxon>Streptophyta</taxon>
        <taxon>Embryophyta</taxon>
        <taxon>Tracheophyta</taxon>
        <taxon>Spermatophyta</taxon>
        <taxon>Magnoliopsida</taxon>
        <taxon>Liliopsida</taxon>
        <taxon>Arecaceae</taxon>
        <taxon>Coryphoideae</taxon>
        <taxon>Phoeniceae</taxon>
        <taxon>Phoenix</taxon>
    </lineage>
</organism>
<gene>
    <name evidence="9" type="primary">LOC103716684</name>
</gene>
<evidence type="ECO:0000256" key="4">
    <source>
        <dbReference type="PROSITE-ProRule" id="PRU00982"/>
    </source>
</evidence>
<feature type="domain" description="BTB" evidence="6">
    <location>
        <begin position="29"/>
        <end position="97"/>
    </location>
</feature>
<dbReference type="OrthoDB" id="624345at2759"/>
<comment type="similarity">
    <text evidence="4">Belongs to the NPH3 family.</text>
</comment>
<evidence type="ECO:0000256" key="1">
    <source>
        <dbReference type="ARBA" id="ARBA00004906"/>
    </source>
</evidence>
<evidence type="ECO:0000256" key="3">
    <source>
        <dbReference type="ARBA" id="ARBA00022786"/>
    </source>
</evidence>
<proteinExistence type="inferred from homology"/>
<comment type="pathway">
    <text evidence="1">Protein modification; protein ubiquitination.</text>
</comment>
<dbReference type="Pfam" id="PF03000">
    <property type="entry name" value="NPH3"/>
    <property type="match status" value="1"/>
</dbReference>
<accession>A0A8B7CNI6</accession>
<dbReference type="RefSeq" id="XP_008803009.2">
    <property type="nucleotide sequence ID" value="XM_008804787.4"/>
</dbReference>
<dbReference type="FunFam" id="3.30.710.10:FF:000168">
    <property type="entry name" value="BTB/POZ domain-containing protein At1g03010"/>
    <property type="match status" value="1"/>
</dbReference>
<evidence type="ECO:0000313" key="9">
    <source>
        <dbReference type="RefSeq" id="XP_008803009.2"/>
    </source>
</evidence>
<feature type="region of interest" description="Disordered" evidence="5">
    <location>
        <begin position="1"/>
        <end position="22"/>
    </location>
</feature>
<dbReference type="GeneID" id="103716684"/>
<keyword evidence="8" id="KW-1185">Reference proteome</keyword>
<dbReference type="PANTHER" id="PTHR32370">
    <property type="entry name" value="OS12G0117600 PROTEIN"/>
    <property type="match status" value="1"/>
</dbReference>
<dbReference type="AlphaFoldDB" id="A0A8B7CNI6"/>
<dbReference type="GO" id="GO:0016567">
    <property type="term" value="P:protein ubiquitination"/>
    <property type="evidence" value="ECO:0007669"/>
    <property type="project" value="UniProtKB-UniPathway"/>
</dbReference>
<evidence type="ECO:0000256" key="2">
    <source>
        <dbReference type="ARBA" id="ARBA00022553"/>
    </source>
</evidence>
<dbReference type="Pfam" id="PF00651">
    <property type="entry name" value="BTB"/>
    <property type="match status" value="1"/>
</dbReference>
<dbReference type="PROSITE" id="PS50097">
    <property type="entry name" value="BTB"/>
    <property type="match status" value="1"/>
</dbReference>
<keyword evidence="3" id="KW-0833">Ubl conjugation pathway</keyword>
<evidence type="ECO:0000256" key="5">
    <source>
        <dbReference type="SAM" id="MobiDB-lite"/>
    </source>
</evidence>
<dbReference type="InterPro" id="IPR043454">
    <property type="entry name" value="NPH3/RPT2-like"/>
</dbReference>
<reference evidence="9" key="2">
    <citation type="submission" date="2025-08" db="UniProtKB">
        <authorList>
            <consortium name="RefSeq"/>
        </authorList>
    </citation>
    <scope>IDENTIFICATION</scope>
    <source>
        <tissue evidence="9">Young leaves</tissue>
    </source>
</reference>
<dbReference type="Gene3D" id="3.30.710.10">
    <property type="entry name" value="Potassium Channel Kv1.1, Chain A"/>
    <property type="match status" value="1"/>
</dbReference>
<keyword evidence="2" id="KW-0597">Phosphoprotein</keyword>
<dbReference type="KEGG" id="pda:103716684"/>
<evidence type="ECO:0000259" key="7">
    <source>
        <dbReference type="PROSITE" id="PS51649"/>
    </source>
</evidence>
<protein>
    <submittedName>
        <fullName evidence="9">Root phototropism protein 2</fullName>
    </submittedName>
</protein>
<dbReference type="InterPro" id="IPR000210">
    <property type="entry name" value="BTB/POZ_dom"/>
</dbReference>
<evidence type="ECO:0000313" key="8">
    <source>
        <dbReference type="Proteomes" id="UP000228380"/>
    </source>
</evidence>
<dbReference type="InterPro" id="IPR027356">
    <property type="entry name" value="NPH3_dom"/>
</dbReference>
<feature type="domain" description="NPH3" evidence="7">
    <location>
        <begin position="184"/>
        <end position="468"/>
    </location>
</feature>
<dbReference type="SUPFAM" id="SSF54695">
    <property type="entry name" value="POZ domain"/>
    <property type="match status" value="1"/>
</dbReference>
<name>A0A8B7CNI6_PHODC</name>
<reference evidence="8" key="1">
    <citation type="journal article" date="2019" name="Nat. Commun.">
        <title>Genome-wide association mapping of date palm fruit traits.</title>
        <authorList>
            <person name="Hazzouri K.M."/>
            <person name="Gros-Balthazard M."/>
            <person name="Flowers J.M."/>
            <person name="Copetti D."/>
            <person name="Lemansour A."/>
            <person name="Lebrun M."/>
            <person name="Masmoudi K."/>
            <person name="Ferrand S."/>
            <person name="Dhar M.I."/>
            <person name="Fresquez Z.A."/>
            <person name="Rosas U."/>
            <person name="Zhang J."/>
            <person name="Talag J."/>
            <person name="Lee S."/>
            <person name="Kudrna D."/>
            <person name="Powell R.F."/>
            <person name="Leitch I.J."/>
            <person name="Krueger R.R."/>
            <person name="Wing R.A."/>
            <person name="Amiri K.M.A."/>
            <person name="Purugganan M.D."/>
        </authorList>
    </citation>
    <scope>NUCLEOTIDE SEQUENCE [LARGE SCALE GENOMIC DNA]</scope>
    <source>
        <strain evidence="8">cv. Khalas</strain>
    </source>
</reference>
<dbReference type="Proteomes" id="UP000228380">
    <property type="component" value="Chromosome 3"/>
</dbReference>
<evidence type="ECO:0000259" key="6">
    <source>
        <dbReference type="PROSITE" id="PS50097"/>
    </source>
</evidence>
<feature type="compositionally biased region" description="Polar residues" evidence="5">
    <location>
        <begin position="10"/>
        <end position="22"/>
    </location>
</feature>